<accession>A0ABY0DKS3</accession>
<name>A0ABY0DKS3_9BRAD</name>
<sequence>MPDHYWIDRHRGVVSMTECYTTIQAVAEAAGKQVRSASGAERGTRRISFSVNGRRKALLGLQIGLSL</sequence>
<protein>
    <submittedName>
        <fullName evidence="1">Uncharacterized protein</fullName>
    </submittedName>
</protein>
<dbReference type="EMBL" id="RDRA01000008">
    <property type="protein sequence ID" value="RXG94871.1"/>
    <property type="molecule type" value="Genomic_DNA"/>
</dbReference>
<keyword evidence="2" id="KW-1185">Reference proteome</keyword>
<reference evidence="1 2" key="1">
    <citation type="submission" date="2018-10" db="EMBL/GenBank/DDBJ databases">
        <title>Bradyrhizobium sp. nov., isolated from effective nodules of peanut in China.</title>
        <authorList>
            <person name="Li Y."/>
        </authorList>
    </citation>
    <scope>NUCLEOTIDE SEQUENCE [LARGE SCALE GENOMIC DNA]</scope>
    <source>
        <strain evidence="1 2">CCBAU 51781</strain>
    </source>
</reference>
<comment type="caution">
    <text evidence="1">The sequence shown here is derived from an EMBL/GenBank/DDBJ whole genome shotgun (WGS) entry which is preliminary data.</text>
</comment>
<proteinExistence type="predicted"/>
<organism evidence="1 2">
    <name type="scientific">Bradyrhizobium zhanjiangense</name>
    <dbReference type="NCBI Taxonomy" id="1325107"/>
    <lineage>
        <taxon>Bacteria</taxon>
        <taxon>Pseudomonadati</taxon>
        <taxon>Pseudomonadota</taxon>
        <taxon>Alphaproteobacteria</taxon>
        <taxon>Hyphomicrobiales</taxon>
        <taxon>Nitrobacteraceae</taxon>
        <taxon>Bradyrhizobium</taxon>
    </lineage>
</organism>
<gene>
    <name evidence="1" type="ORF">EAS62_15090</name>
</gene>
<evidence type="ECO:0000313" key="1">
    <source>
        <dbReference type="EMBL" id="RXG94871.1"/>
    </source>
</evidence>
<dbReference type="Proteomes" id="UP000289946">
    <property type="component" value="Unassembled WGS sequence"/>
</dbReference>
<evidence type="ECO:0000313" key="2">
    <source>
        <dbReference type="Proteomes" id="UP000289946"/>
    </source>
</evidence>